<reference evidence="2" key="3">
    <citation type="submission" date="2019-10" db="EMBL/GenBank/DDBJ databases">
        <authorList>
            <consortium name="NCBI Pathogen Detection Project"/>
        </authorList>
    </citation>
    <scope>NUCLEOTIDE SEQUENCE</scope>
    <source>
        <strain evidence="2">09CEB371LM</strain>
    </source>
</reference>
<reference evidence="2" key="1">
    <citation type="journal article" date="2018" name="Genome Biol.">
        <title>SKESA: strategic k-mer extension for scrupulous assemblies.</title>
        <authorList>
            <person name="Souvorov A."/>
            <person name="Agarwala R."/>
            <person name="Lipman D.J."/>
        </authorList>
    </citation>
    <scope>NUCLEOTIDE SEQUENCE [LARGE SCALE GENOMIC DNA]</scope>
    <source>
        <strain evidence="2">09CEB371LM</strain>
    </source>
</reference>
<gene>
    <name evidence="1" type="ORF">A8L61_10050</name>
    <name evidence="2" type="ORF">GHH22_04470</name>
</gene>
<dbReference type="Proteomes" id="UP000840039">
    <property type="component" value="Unassembled WGS sequence"/>
</dbReference>
<organism evidence="1 3">
    <name type="scientific">Listeria monocytogenes</name>
    <dbReference type="NCBI Taxonomy" id="1639"/>
    <lineage>
        <taxon>Bacteria</taxon>
        <taxon>Bacillati</taxon>
        <taxon>Bacillota</taxon>
        <taxon>Bacilli</taxon>
        <taxon>Bacillales</taxon>
        <taxon>Listeriaceae</taxon>
        <taxon>Listeria</taxon>
    </lineage>
</organism>
<name>A0A3A7LHI8_LISMN</name>
<dbReference type="AlphaFoldDB" id="A0A3A7LHI8"/>
<evidence type="ECO:0000313" key="2">
    <source>
        <dbReference type="EMBL" id="HAA8052408.1"/>
    </source>
</evidence>
<proteinExistence type="predicted"/>
<dbReference type="RefSeq" id="WP_003731478.1">
    <property type="nucleotide sequence ID" value="NC_021826.1"/>
</dbReference>
<accession>A0A3A7LHI8</accession>
<comment type="caution">
    <text evidence="1">The sequence shown here is derived from an EMBL/GenBank/DDBJ whole genome shotgun (WGS) entry which is preliminary data.</text>
</comment>
<evidence type="ECO:0000313" key="1">
    <source>
        <dbReference type="EMBL" id="EAG0867616.1"/>
    </source>
</evidence>
<dbReference type="EMBL" id="DAAEEB010000002">
    <property type="protein sequence ID" value="HAA8052408.1"/>
    <property type="molecule type" value="Genomic_DNA"/>
</dbReference>
<sequence>MTQKSIEEVKFEEAKKLITELQAIATFNESITCAVNVSFNDGKGIHSASSAIGGKSELLKMYGDIAEAIVYEFMKDHDCVCNVNETIEHAIEGALNGFQNFKQDAKEKTDENN</sequence>
<protein>
    <submittedName>
        <fullName evidence="1">Uncharacterized protein</fullName>
    </submittedName>
</protein>
<evidence type="ECO:0000313" key="3">
    <source>
        <dbReference type="Proteomes" id="UP000358545"/>
    </source>
</evidence>
<dbReference type="Proteomes" id="UP000358545">
    <property type="component" value="Unassembled WGS sequence"/>
</dbReference>
<reference evidence="1 3" key="2">
    <citation type="submission" date="2018-06" db="EMBL/GenBank/DDBJ databases">
        <authorList>
            <consortium name="PulseNet: The National Subtyping Network for Foodborne Disease Surveillance"/>
            <person name="Tarr C.L."/>
            <person name="Trees E."/>
            <person name="Katz L.S."/>
            <person name="Carleton-Romer H.A."/>
            <person name="Stroika S."/>
            <person name="Kucerova Z."/>
            <person name="Roache K.F."/>
            <person name="Sabol A.L."/>
            <person name="Besser J."/>
            <person name="Gerner-Smidt P."/>
        </authorList>
    </citation>
    <scope>NUCLEOTIDE SEQUENCE [LARGE SCALE GENOMIC DNA]</scope>
    <source>
        <strain evidence="1 3">PNUSAL002180</strain>
    </source>
</reference>
<dbReference type="EMBL" id="AABAGT010000014">
    <property type="protein sequence ID" value="EAG0867616.1"/>
    <property type="molecule type" value="Genomic_DNA"/>
</dbReference>